<dbReference type="Proteomes" id="UP001229244">
    <property type="component" value="Unassembled WGS sequence"/>
</dbReference>
<evidence type="ECO:0000313" key="5">
    <source>
        <dbReference type="EMBL" id="MDQ0316139.1"/>
    </source>
</evidence>
<name>A0AAE4AUV7_9HYPH</name>
<dbReference type="SUPFAM" id="SSF46785">
    <property type="entry name" value="Winged helix' DNA-binding domain"/>
    <property type="match status" value="1"/>
</dbReference>
<evidence type="ECO:0000256" key="2">
    <source>
        <dbReference type="ARBA" id="ARBA00023125"/>
    </source>
</evidence>
<dbReference type="InterPro" id="IPR019888">
    <property type="entry name" value="Tscrpt_reg_AsnC-like"/>
</dbReference>
<dbReference type="InterPro" id="IPR011991">
    <property type="entry name" value="ArsR-like_HTH"/>
</dbReference>
<keyword evidence="3" id="KW-0804">Transcription</keyword>
<dbReference type="PROSITE" id="PS50956">
    <property type="entry name" value="HTH_ASNC_2"/>
    <property type="match status" value="1"/>
</dbReference>
<dbReference type="PANTHER" id="PTHR30154">
    <property type="entry name" value="LEUCINE-RESPONSIVE REGULATORY PROTEIN"/>
    <property type="match status" value="1"/>
</dbReference>
<dbReference type="Gene3D" id="1.10.10.10">
    <property type="entry name" value="Winged helix-like DNA-binding domain superfamily/Winged helix DNA-binding domain"/>
    <property type="match status" value="1"/>
</dbReference>
<dbReference type="GO" id="GO:0005829">
    <property type="term" value="C:cytosol"/>
    <property type="evidence" value="ECO:0007669"/>
    <property type="project" value="TreeGrafter"/>
</dbReference>
<dbReference type="Pfam" id="PF13412">
    <property type="entry name" value="HTH_24"/>
    <property type="match status" value="1"/>
</dbReference>
<dbReference type="InterPro" id="IPR036390">
    <property type="entry name" value="WH_DNA-bd_sf"/>
</dbReference>
<protein>
    <submittedName>
        <fullName evidence="5">DNA-binding Lrp family transcriptional regulator</fullName>
    </submittedName>
</protein>
<evidence type="ECO:0000256" key="3">
    <source>
        <dbReference type="ARBA" id="ARBA00023163"/>
    </source>
</evidence>
<evidence type="ECO:0000313" key="6">
    <source>
        <dbReference type="Proteomes" id="UP001229244"/>
    </source>
</evidence>
<dbReference type="SMART" id="SM00344">
    <property type="entry name" value="HTH_ASNC"/>
    <property type="match status" value="1"/>
</dbReference>
<dbReference type="InterPro" id="IPR000485">
    <property type="entry name" value="AsnC-type_HTH_dom"/>
</dbReference>
<organism evidence="5 6">
    <name type="scientific">Amorphus orientalis</name>
    <dbReference type="NCBI Taxonomy" id="649198"/>
    <lineage>
        <taxon>Bacteria</taxon>
        <taxon>Pseudomonadati</taxon>
        <taxon>Pseudomonadota</taxon>
        <taxon>Alphaproteobacteria</taxon>
        <taxon>Hyphomicrobiales</taxon>
        <taxon>Amorphaceae</taxon>
        <taxon>Amorphus</taxon>
    </lineage>
</organism>
<dbReference type="GO" id="GO:0043200">
    <property type="term" value="P:response to amino acid"/>
    <property type="evidence" value="ECO:0007669"/>
    <property type="project" value="TreeGrafter"/>
</dbReference>
<dbReference type="GO" id="GO:0043565">
    <property type="term" value="F:sequence-specific DNA binding"/>
    <property type="evidence" value="ECO:0007669"/>
    <property type="project" value="InterPro"/>
</dbReference>
<dbReference type="InterPro" id="IPR019885">
    <property type="entry name" value="Tscrpt_reg_HTH_AsnC-type_CS"/>
</dbReference>
<keyword evidence="2 5" id="KW-0238">DNA-binding</keyword>
<dbReference type="InterPro" id="IPR011008">
    <property type="entry name" value="Dimeric_a/b-barrel"/>
</dbReference>
<dbReference type="CDD" id="cd00090">
    <property type="entry name" value="HTH_ARSR"/>
    <property type="match status" value="1"/>
</dbReference>
<proteinExistence type="predicted"/>
<dbReference type="FunFam" id="1.10.10.10:FF:000186">
    <property type="entry name" value="AsnC family transcriptional regulator"/>
    <property type="match status" value="1"/>
</dbReference>
<dbReference type="PROSITE" id="PS00519">
    <property type="entry name" value="HTH_ASNC_1"/>
    <property type="match status" value="1"/>
</dbReference>
<accession>A0AAE4AUV7</accession>
<dbReference type="InterPro" id="IPR019887">
    <property type="entry name" value="Tscrpt_reg_AsnC/Lrp_C"/>
</dbReference>
<evidence type="ECO:0000259" key="4">
    <source>
        <dbReference type="PROSITE" id="PS50956"/>
    </source>
</evidence>
<comment type="caution">
    <text evidence="5">The sequence shown here is derived from an EMBL/GenBank/DDBJ whole genome shotgun (WGS) entry which is preliminary data.</text>
</comment>
<dbReference type="PRINTS" id="PR00033">
    <property type="entry name" value="HTHASNC"/>
</dbReference>
<feature type="domain" description="HTH asnC-type" evidence="4">
    <location>
        <begin position="4"/>
        <end position="65"/>
    </location>
</feature>
<dbReference type="AlphaFoldDB" id="A0AAE4AUV7"/>
<keyword evidence="1" id="KW-0805">Transcription regulation</keyword>
<dbReference type="Gene3D" id="3.30.70.920">
    <property type="match status" value="1"/>
</dbReference>
<sequence>MTALDAIDLRILAALQDDARITNAALADKVGLSASPCLRRVRQLEEAGLIAGYRAVLDRVRMGFGLTVFVEIKVAHHSRDNAAGLETALAAMPEVVACHMVSGEADFLAEVVVPDLAAYEQLLTDRLLTLPMVEDIRSNFAIRTAKTNGALALPEG</sequence>
<gene>
    <name evidence="5" type="ORF">J2S73_002596</name>
</gene>
<dbReference type="Pfam" id="PF01037">
    <property type="entry name" value="AsnC_trans_reg"/>
    <property type="match status" value="1"/>
</dbReference>
<dbReference type="GO" id="GO:0006355">
    <property type="term" value="P:regulation of DNA-templated transcription"/>
    <property type="evidence" value="ECO:0007669"/>
    <property type="project" value="UniProtKB-ARBA"/>
</dbReference>
<dbReference type="SUPFAM" id="SSF54909">
    <property type="entry name" value="Dimeric alpha+beta barrel"/>
    <property type="match status" value="1"/>
</dbReference>
<dbReference type="PANTHER" id="PTHR30154:SF34">
    <property type="entry name" value="TRANSCRIPTIONAL REGULATOR AZLB"/>
    <property type="match status" value="1"/>
</dbReference>
<reference evidence="5" key="1">
    <citation type="submission" date="2023-07" db="EMBL/GenBank/DDBJ databases">
        <title>Genomic Encyclopedia of Type Strains, Phase IV (KMG-IV): sequencing the most valuable type-strain genomes for metagenomic binning, comparative biology and taxonomic classification.</title>
        <authorList>
            <person name="Goeker M."/>
        </authorList>
    </citation>
    <scope>NUCLEOTIDE SEQUENCE</scope>
    <source>
        <strain evidence="5">DSM 21202</strain>
    </source>
</reference>
<dbReference type="RefSeq" id="WP_306885967.1">
    <property type="nucleotide sequence ID" value="NZ_JAUSUL010000002.1"/>
</dbReference>
<keyword evidence="6" id="KW-1185">Reference proteome</keyword>
<evidence type="ECO:0000256" key="1">
    <source>
        <dbReference type="ARBA" id="ARBA00023015"/>
    </source>
</evidence>
<dbReference type="InterPro" id="IPR036388">
    <property type="entry name" value="WH-like_DNA-bd_sf"/>
</dbReference>
<dbReference type="EMBL" id="JAUSUL010000002">
    <property type="protein sequence ID" value="MDQ0316139.1"/>
    <property type="molecule type" value="Genomic_DNA"/>
</dbReference>